<feature type="non-terminal residue" evidence="2">
    <location>
        <position position="209"/>
    </location>
</feature>
<accession>A0A6G0T431</accession>
<evidence type="ECO:0000256" key="1">
    <source>
        <dbReference type="SAM" id="Phobius"/>
    </source>
</evidence>
<dbReference type="EMBL" id="VYZN01000065">
    <property type="protein sequence ID" value="KAE9524671.1"/>
    <property type="molecule type" value="Genomic_DNA"/>
</dbReference>
<comment type="caution">
    <text evidence="2">The sequence shown here is derived from an EMBL/GenBank/DDBJ whole genome shotgun (WGS) entry which is preliminary data.</text>
</comment>
<keyword evidence="1" id="KW-0472">Membrane</keyword>
<feature type="transmembrane region" description="Helical" evidence="1">
    <location>
        <begin position="21"/>
        <end position="37"/>
    </location>
</feature>
<evidence type="ECO:0000313" key="3">
    <source>
        <dbReference type="Proteomes" id="UP000475862"/>
    </source>
</evidence>
<sequence length="209" mass="23476">MKQMYNRVYLFKFDVQRQFKAIFFFFWTLTFLNRYRFKVKIIQLYSLSLSKNRVTFATSSHSVTNRPSGILLKIGLDFSGSDHALAPIFVITTVGLTLLVRIPNFPNSILITLCLPTCADFKNCRGHVNNGPFNSSVLHVLRYCLTYANDSSCIDKDSMNATPALFTNPWTGPNFLIISYEFQSPTSAQTGVKLGPAGGNFFGSRPTAK</sequence>
<keyword evidence="1" id="KW-0812">Transmembrane</keyword>
<reference evidence="2 3" key="1">
    <citation type="submission" date="2019-08" db="EMBL/GenBank/DDBJ databases">
        <title>The genome of the soybean aphid Biotype 1, its phylome, world population structure and adaptation to the North American continent.</title>
        <authorList>
            <person name="Giordano R."/>
            <person name="Donthu R.K."/>
            <person name="Hernandez A.G."/>
            <person name="Wright C.L."/>
            <person name="Zimin A.V."/>
        </authorList>
    </citation>
    <scope>NUCLEOTIDE SEQUENCE [LARGE SCALE GENOMIC DNA]</scope>
    <source>
        <tissue evidence="2">Whole aphids</tissue>
    </source>
</reference>
<organism evidence="2 3">
    <name type="scientific">Aphis glycines</name>
    <name type="common">Soybean aphid</name>
    <dbReference type="NCBI Taxonomy" id="307491"/>
    <lineage>
        <taxon>Eukaryota</taxon>
        <taxon>Metazoa</taxon>
        <taxon>Ecdysozoa</taxon>
        <taxon>Arthropoda</taxon>
        <taxon>Hexapoda</taxon>
        <taxon>Insecta</taxon>
        <taxon>Pterygota</taxon>
        <taxon>Neoptera</taxon>
        <taxon>Paraneoptera</taxon>
        <taxon>Hemiptera</taxon>
        <taxon>Sternorrhyncha</taxon>
        <taxon>Aphidomorpha</taxon>
        <taxon>Aphidoidea</taxon>
        <taxon>Aphididae</taxon>
        <taxon>Aphidini</taxon>
        <taxon>Aphis</taxon>
        <taxon>Aphis</taxon>
    </lineage>
</organism>
<dbReference type="AlphaFoldDB" id="A0A6G0T431"/>
<name>A0A6G0T431_APHGL</name>
<protein>
    <submittedName>
        <fullName evidence="2">Uncharacterized protein</fullName>
    </submittedName>
</protein>
<feature type="transmembrane region" description="Helical" evidence="1">
    <location>
        <begin position="84"/>
        <end position="102"/>
    </location>
</feature>
<keyword evidence="3" id="KW-1185">Reference proteome</keyword>
<evidence type="ECO:0000313" key="2">
    <source>
        <dbReference type="EMBL" id="KAE9524671.1"/>
    </source>
</evidence>
<proteinExistence type="predicted"/>
<gene>
    <name evidence="2" type="ORF">AGLY_014721</name>
</gene>
<dbReference type="Proteomes" id="UP000475862">
    <property type="component" value="Unassembled WGS sequence"/>
</dbReference>
<keyword evidence="1" id="KW-1133">Transmembrane helix</keyword>